<feature type="region of interest" description="Disordered" evidence="8">
    <location>
        <begin position="119"/>
        <end position="173"/>
    </location>
</feature>
<sequence length="542" mass="59468">MQSVREKDVKVVDLDRLFDEYVDTDLLRPFTDSVTDQPYSDELARLFELASSNKSELFGAEPMLDRETKAAWHKALQDCDQTPTSSWPDDSTCAHHVTSSIGRDSLSDSELLNFPGVLGLEKDQPRSISQPSTPRPHTSVRPPKKAVSFSSHLKHRGVKKSPERSSLKSSSHMMQSPHYCFHTAGAWTRGASTSMDDFTKASSYGIAPVSSPSKHAQRDDINGYPALEHQHFTVDSHSQLLTDAEKGSSPYLSPCSASPEMHTSNGAFYDQNAELTFDPLNVPNHALSALPKPPSKFPWAMTHWSLEEASTLDFGFTPTTTFSDGTKACAWWDIGIPATQPAQHTTEYDSWKASRGLDMQGLGITCDDTSFAFGGASTYGAAHPVSSSFDMATYGAIHHTPPTQDQYHTAPTEHSFSRSPSPATQSRIHRRRPSSHSRHRASHSQRRKSSHSSHRSSRQTSDSSSGGNSGVSFVNFTPDDSRKILTGVAPSGSSKTKARREKEAAEKRRKLSQAAMKAVLEAGGDIDSIRRLEQEGYLSVEG</sequence>
<feature type="compositionally biased region" description="Polar residues" evidence="8">
    <location>
        <begin position="126"/>
        <end position="136"/>
    </location>
</feature>
<keyword evidence="4" id="KW-0805">Transcription regulation</keyword>
<reference evidence="9" key="1">
    <citation type="submission" date="2020-08" db="EMBL/GenBank/DDBJ databases">
        <authorList>
            <person name="Zhao Y."/>
            <person name="Zhang X."/>
            <person name="Zheng W."/>
        </authorList>
    </citation>
    <scope>NUCLEOTIDE SEQUENCE</scope>
</reference>
<comment type="similarity">
    <text evidence="1">Belongs to the wetA family.</text>
</comment>
<keyword evidence="5" id="KW-0010">Activator</keyword>
<evidence type="ECO:0000313" key="9">
    <source>
        <dbReference type="EMBL" id="UFQ90403.1"/>
    </source>
</evidence>
<dbReference type="InterPro" id="IPR040112">
    <property type="entry name" value="WetA"/>
</dbReference>
<evidence type="ECO:0000256" key="5">
    <source>
        <dbReference type="ARBA" id="ARBA00023159"/>
    </source>
</evidence>
<evidence type="ECO:0000256" key="8">
    <source>
        <dbReference type="SAM" id="MobiDB-lite"/>
    </source>
</evidence>
<dbReference type="PANTHER" id="PTHR22934">
    <property type="entry name" value="PROTEIN ESC1/WETA-RELATED"/>
    <property type="match status" value="1"/>
</dbReference>
<dbReference type="AlphaFoldDB" id="A0A8K1SYX9"/>
<feature type="compositionally biased region" description="Polar residues" evidence="8">
    <location>
        <begin position="401"/>
        <end position="424"/>
    </location>
</feature>
<evidence type="ECO:0000256" key="1">
    <source>
        <dbReference type="ARBA" id="ARBA00008881"/>
    </source>
</evidence>
<keyword evidence="3" id="KW-0749">Sporulation</keyword>
<evidence type="ECO:0000256" key="3">
    <source>
        <dbReference type="ARBA" id="ARBA00022969"/>
    </source>
</evidence>
<keyword evidence="6" id="KW-0804">Transcription</keyword>
<keyword evidence="7" id="KW-0183">Conidiation</keyword>
<accession>A0A8K1SYX9</accession>
<evidence type="ECO:0000256" key="7">
    <source>
        <dbReference type="ARBA" id="ARBA00023321"/>
    </source>
</evidence>
<name>A0A8K1SYX9_9PLEO</name>
<proteinExistence type="inferred from homology"/>
<evidence type="ECO:0000256" key="6">
    <source>
        <dbReference type="ARBA" id="ARBA00023163"/>
    </source>
</evidence>
<dbReference type="PANTHER" id="PTHR22934:SF25">
    <property type="entry name" value="DEVELOPMENTAL REGULATORY PROTEIN WETA"/>
    <property type="match status" value="1"/>
</dbReference>
<protein>
    <recommendedName>
        <fullName evidence="2">Developmental regulatory protein wetA</fullName>
    </recommendedName>
</protein>
<evidence type="ECO:0000256" key="2">
    <source>
        <dbReference type="ARBA" id="ARBA00015342"/>
    </source>
</evidence>
<organism evidence="9">
    <name type="scientific">Stemphylium eturmiunum</name>
    <dbReference type="NCBI Taxonomy" id="235069"/>
    <lineage>
        <taxon>Eukaryota</taxon>
        <taxon>Fungi</taxon>
        <taxon>Dikarya</taxon>
        <taxon>Ascomycota</taxon>
        <taxon>Pezizomycotina</taxon>
        <taxon>Dothideomycetes</taxon>
        <taxon>Pleosporomycetidae</taxon>
        <taxon>Pleosporales</taxon>
        <taxon>Pleosporineae</taxon>
        <taxon>Pleosporaceae</taxon>
        <taxon>Stemphylium</taxon>
    </lineage>
</organism>
<feature type="region of interest" description="Disordered" evidence="8">
    <location>
        <begin position="396"/>
        <end position="509"/>
    </location>
</feature>
<dbReference type="GO" id="GO:0048315">
    <property type="term" value="P:conidium formation"/>
    <property type="evidence" value="ECO:0007669"/>
    <property type="project" value="UniProtKB-KW"/>
</dbReference>
<dbReference type="GO" id="GO:0030435">
    <property type="term" value="P:sporulation resulting in formation of a cellular spore"/>
    <property type="evidence" value="ECO:0007669"/>
    <property type="project" value="UniProtKB-KW"/>
</dbReference>
<evidence type="ECO:0000256" key="4">
    <source>
        <dbReference type="ARBA" id="ARBA00023015"/>
    </source>
</evidence>
<dbReference type="EMBL" id="MT925644">
    <property type="protein sequence ID" value="UFQ90403.1"/>
    <property type="molecule type" value="Genomic_DNA"/>
</dbReference>
<feature type="compositionally biased region" description="Basic residues" evidence="8">
    <location>
        <begin position="427"/>
        <end position="457"/>
    </location>
</feature>